<evidence type="ECO:0008006" key="5">
    <source>
        <dbReference type="Google" id="ProtNLM"/>
    </source>
</evidence>
<dbReference type="InterPro" id="IPR025421">
    <property type="entry name" value="DUF4148"/>
</dbReference>
<feature type="chain" id="PRO_5012410373" description="Purine nucleoside phosphorylase" evidence="2">
    <location>
        <begin position="23"/>
        <end position="98"/>
    </location>
</feature>
<feature type="compositionally biased region" description="Polar residues" evidence="1">
    <location>
        <begin position="75"/>
        <end position="92"/>
    </location>
</feature>
<dbReference type="Proteomes" id="UP000185151">
    <property type="component" value="Unassembled WGS sequence"/>
</dbReference>
<gene>
    <name evidence="3" type="ORF">SAMN05444165_3018</name>
</gene>
<organism evidence="3 4">
    <name type="scientific">Paraburkholderia phenazinium</name>
    <dbReference type="NCBI Taxonomy" id="60549"/>
    <lineage>
        <taxon>Bacteria</taxon>
        <taxon>Pseudomonadati</taxon>
        <taxon>Pseudomonadota</taxon>
        <taxon>Betaproteobacteria</taxon>
        <taxon>Burkholderiales</taxon>
        <taxon>Burkholderiaceae</taxon>
        <taxon>Paraburkholderia</taxon>
    </lineage>
</organism>
<evidence type="ECO:0000256" key="1">
    <source>
        <dbReference type="SAM" id="MobiDB-lite"/>
    </source>
</evidence>
<feature type="region of interest" description="Disordered" evidence="1">
    <location>
        <begin position="66"/>
        <end position="98"/>
    </location>
</feature>
<keyword evidence="2" id="KW-0732">Signal</keyword>
<dbReference type="Pfam" id="PF13663">
    <property type="entry name" value="DUF4148"/>
    <property type="match status" value="1"/>
</dbReference>
<evidence type="ECO:0000313" key="4">
    <source>
        <dbReference type="Proteomes" id="UP000185151"/>
    </source>
</evidence>
<keyword evidence="4" id="KW-1185">Reference proteome</keyword>
<dbReference type="EMBL" id="FSRU01000001">
    <property type="protein sequence ID" value="SIO41997.1"/>
    <property type="molecule type" value="Genomic_DNA"/>
</dbReference>
<name>A0A1N6JCP7_9BURK</name>
<reference evidence="3 4" key="1">
    <citation type="submission" date="2016-11" db="EMBL/GenBank/DDBJ databases">
        <authorList>
            <person name="Jaros S."/>
            <person name="Januszkiewicz K."/>
            <person name="Wedrychowicz H."/>
        </authorList>
    </citation>
    <scope>NUCLEOTIDE SEQUENCE [LARGE SCALE GENOMIC DNA]</scope>
    <source>
        <strain evidence="3 4">GAS95</strain>
    </source>
</reference>
<feature type="signal peptide" evidence="2">
    <location>
        <begin position="1"/>
        <end position="22"/>
    </location>
</feature>
<evidence type="ECO:0000256" key="2">
    <source>
        <dbReference type="SAM" id="SignalP"/>
    </source>
</evidence>
<protein>
    <recommendedName>
        <fullName evidence="5">Purine nucleoside phosphorylase</fullName>
    </recommendedName>
</protein>
<dbReference type="AlphaFoldDB" id="A0A1N6JCP7"/>
<evidence type="ECO:0000313" key="3">
    <source>
        <dbReference type="EMBL" id="SIO41997.1"/>
    </source>
</evidence>
<sequence length="98" mass="10109">MIVNIRNLVIGFAVVLPILASAQENSTPVTREQVRAELVALEKAGYHPGKPSPYYPADIQAAEAKVRASNAAGGNPQTSYGGVTSANSESGEQGTGTP</sequence>
<proteinExistence type="predicted"/>
<accession>A0A1N6JCP7</accession>